<dbReference type="Gene3D" id="2.40.70.10">
    <property type="entry name" value="Acid Proteases"/>
    <property type="match status" value="2"/>
</dbReference>
<feature type="disulfide bond" evidence="9">
    <location>
        <begin position="303"/>
        <end position="340"/>
    </location>
</feature>
<dbReference type="InterPro" id="IPR001969">
    <property type="entry name" value="Aspartic_peptidase_AS"/>
</dbReference>
<evidence type="ECO:0000256" key="3">
    <source>
        <dbReference type="ARBA" id="ARBA00022729"/>
    </source>
</evidence>
<dbReference type="Pfam" id="PF00026">
    <property type="entry name" value="Asp"/>
    <property type="match status" value="1"/>
</dbReference>
<reference evidence="13" key="1">
    <citation type="submission" date="2022-01" db="EMBL/GenBank/DDBJ databases">
        <authorList>
            <person name="King R."/>
        </authorList>
    </citation>
    <scope>NUCLEOTIDE SEQUENCE</scope>
</reference>
<feature type="disulfide bond" evidence="9">
    <location>
        <begin position="96"/>
        <end position="103"/>
    </location>
</feature>
<dbReference type="PROSITE" id="PS00141">
    <property type="entry name" value="ASP_PROTEASE"/>
    <property type="match status" value="2"/>
</dbReference>
<evidence type="ECO:0000313" key="14">
    <source>
        <dbReference type="Proteomes" id="UP001153737"/>
    </source>
</evidence>
<dbReference type="PRINTS" id="PR00792">
    <property type="entry name" value="PEPSIN"/>
</dbReference>
<evidence type="ECO:0000256" key="6">
    <source>
        <dbReference type="ARBA" id="ARBA00023157"/>
    </source>
</evidence>
<keyword evidence="7" id="KW-0325">Glycoprotein</keyword>
<evidence type="ECO:0000256" key="8">
    <source>
        <dbReference type="PIRSR" id="PIRSR601461-1"/>
    </source>
</evidence>
<dbReference type="AlphaFoldDB" id="A0A9P0GSJ5"/>
<keyword evidence="4 10" id="KW-0064">Aspartyl protease</keyword>
<gene>
    <name evidence="13" type="ORF">PHAECO_LOCUS11151</name>
</gene>
<keyword evidence="2 10" id="KW-0645">Protease</keyword>
<feature type="disulfide bond" evidence="9">
    <location>
        <begin position="260"/>
        <end position="264"/>
    </location>
</feature>
<keyword evidence="14" id="KW-1185">Reference proteome</keyword>
<evidence type="ECO:0000256" key="11">
    <source>
        <dbReference type="SAM" id="SignalP"/>
    </source>
</evidence>
<accession>A0A9P0GSJ5</accession>
<evidence type="ECO:0000256" key="7">
    <source>
        <dbReference type="ARBA" id="ARBA00023180"/>
    </source>
</evidence>
<dbReference type="GO" id="GO:0006508">
    <property type="term" value="P:proteolysis"/>
    <property type="evidence" value="ECO:0007669"/>
    <property type="project" value="UniProtKB-KW"/>
</dbReference>
<evidence type="ECO:0000256" key="10">
    <source>
        <dbReference type="RuleBase" id="RU000454"/>
    </source>
</evidence>
<name>A0A9P0GSJ5_PHACE</name>
<evidence type="ECO:0000256" key="1">
    <source>
        <dbReference type="ARBA" id="ARBA00007447"/>
    </source>
</evidence>
<keyword evidence="5 10" id="KW-0378">Hydrolase</keyword>
<dbReference type="FunFam" id="2.40.70.10:FF:000002">
    <property type="entry name" value="Vacuolar aspartic proteinase"/>
    <property type="match status" value="1"/>
</dbReference>
<evidence type="ECO:0000256" key="5">
    <source>
        <dbReference type="ARBA" id="ARBA00022801"/>
    </source>
</evidence>
<dbReference type="OrthoDB" id="771136at2759"/>
<evidence type="ECO:0000256" key="9">
    <source>
        <dbReference type="PIRSR" id="PIRSR601461-2"/>
    </source>
</evidence>
<dbReference type="InterPro" id="IPR033121">
    <property type="entry name" value="PEPTIDASE_A1"/>
</dbReference>
<feature type="active site" evidence="8">
    <location>
        <position position="83"/>
    </location>
</feature>
<dbReference type="SUPFAM" id="SSF50630">
    <property type="entry name" value="Acid proteases"/>
    <property type="match status" value="1"/>
</dbReference>
<evidence type="ECO:0000256" key="2">
    <source>
        <dbReference type="ARBA" id="ARBA00022670"/>
    </source>
</evidence>
<feature type="domain" description="Peptidase A1" evidence="12">
    <location>
        <begin position="65"/>
        <end position="381"/>
    </location>
</feature>
<reference evidence="13" key="2">
    <citation type="submission" date="2022-10" db="EMBL/GenBank/DDBJ databases">
        <authorList>
            <consortium name="ENA_rothamsted_submissions"/>
            <consortium name="culmorum"/>
            <person name="King R."/>
        </authorList>
    </citation>
    <scope>NUCLEOTIDE SEQUENCE</scope>
</reference>
<dbReference type="EMBL" id="OU896713">
    <property type="protein sequence ID" value="CAH1176326.1"/>
    <property type="molecule type" value="Genomic_DNA"/>
</dbReference>
<dbReference type="InterPro" id="IPR001461">
    <property type="entry name" value="Aspartic_peptidase_A1"/>
</dbReference>
<sequence>MVKAFVLAVFCVLATVNCDLVRVPLHKIDTARSTLRANGYLTKENSLKKYTDGSEALTNYMDAQYYGEITIGTPGQKFNVIFDTGSSNLWIPSKKCRILNIACQFHNKYDSKKSSTYQSNGTDFAIAYGTGSLEGFLSTDTVQVAGLSAKGQTFAEATNEPGVTFVAAKFDGILGLGYDTISVNQVKPFFYNLVEQGVVSESVFSFYLNRDPNAAVGGELILGGSDSKYYTGDFTYLPVTRKGYWQIQMDQVNVDSDTLCKGGCQAIVDTGTSLITGPPEDISAIQRAIGGTEITEGEYAVDCDKISSMPNIDFVLGGKTFTLTPDEYILKVTQLFQTTCISGFSPMDVPPPAGPLWILGDVFIGKYYAEFDLGNNRVGLAQAV</sequence>
<dbReference type="InterPro" id="IPR021109">
    <property type="entry name" value="Peptidase_aspartic_dom_sf"/>
</dbReference>
<evidence type="ECO:0000256" key="4">
    <source>
        <dbReference type="ARBA" id="ARBA00022750"/>
    </source>
</evidence>
<feature type="chain" id="PRO_5040249584" description="Peptidase A1 domain-containing protein" evidence="11">
    <location>
        <begin position="19"/>
        <end position="384"/>
    </location>
</feature>
<dbReference type="FunFam" id="2.40.70.10:FF:000009">
    <property type="entry name" value="Aspartic proteinase A1"/>
    <property type="match status" value="1"/>
</dbReference>
<dbReference type="GO" id="GO:0004190">
    <property type="term" value="F:aspartic-type endopeptidase activity"/>
    <property type="evidence" value="ECO:0007669"/>
    <property type="project" value="UniProtKB-KW"/>
</dbReference>
<dbReference type="PROSITE" id="PS51767">
    <property type="entry name" value="PEPTIDASE_A1"/>
    <property type="match status" value="1"/>
</dbReference>
<proteinExistence type="inferred from homology"/>
<comment type="similarity">
    <text evidence="1 10">Belongs to the peptidase A1 family.</text>
</comment>
<evidence type="ECO:0000259" key="12">
    <source>
        <dbReference type="PROSITE" id="PS51767"/>
    </source>
</evidence>
<evidence type="ECO:0000313" key="13">
    <source>
        <dbReference type="EMBL" id="CAH1176326.1"/>
    </source>
</evidence>
<dbReference type="PANTHER" id="PTHR47966:SF51">
    <property type="entry name" value="BETA-SITE APP-CLEAVING ENZYME, ISOFORM A-RELATED"/>
    <property type="match status" value="1"/>
</dbReference>
<dbReference type="Proteomes" id="UP001153737">
    <property type="component" value="Chromosome 7"/>
</dbReference>
<feature type="active site" evidence="8">
    <location>
        <position position="269"/>
    </location>
</feature>
<organism evidence="13 14">
    <name type="scientific">Phaedon cochleariae</name>
    <name type="common">Mustard beetle</name>
    <dbReference type="NCBI Taxonomy" id="80249"/>
    <lineage>
        <taxon>Eukaryota</taxon>
        <taxon>Metazoa</taxon>
        <taxon>Ecdysozoa</taxon>
        <taxon>Arthropoda</taxon>
        <taxon>Hexapoda</taxon>
        <taxon>Insecta</taxon>
        <taxon>Pterygota</taxon>
        <taxon>Neoptera</taxon>
        <taxon>Endopterygota</taxon>
        <taxon>Coleoptera</taxon>
        <taxon>Polyphaga</taxon>
        <taxon>Cucujiformia</taxon>
        <taxon>Chrysomeloidea</taxon>
        <taxon>Chrysomelidae</taxon>
        <taxon>Chrysomelinae</taxon>
        <taxon>Chrysomelini</taxon>
        <taxon>Phaedon</taxon>
    </lineage>
</organism>
<protein>
    <recommendedName>
        <fullName evidence="12">Peptidase A1 domain-containing protein</fullName>
    </recommendedName>
</protein>
<dbReference type="PANTHER" id="PTHR47966">
    <property type="entry name" value="BETA-SITE APP-CLEAVING ENZYME, ISOFORM A-RELATED"/>
    <property type="match status" value="1"/>
</dbReference>
<keyword evidence="3 11" id="KW-0732">Signal</keyword>
<keyword evidence="6 9" id="KW-1015">Disulfide bond</keyword>
<feature type="signal peptide" evidence="11">
    <location>
        <begin position="1"/>
        <end position="18"/>
    </location>
</feature>